<dbReference type="InterPro" id="IPR055378">
    <property type="entry name" value="GH3_C"/>
</dbReference>
<dbReference type="EMBL" id="CP002831">
    <property type="protein sequence ID" value="AFC23790.1"/>
    <property type="molecule type" value="Genomic_DNA"/>
</dbReference>
<dbReference type="GO" id="GO:0016881">
    <property type="term" value="F:acid-amino acid ligase activity"/>
    <property type="evidence" value="ECO:0007669"/>
    <property type="project" value="TreeGrafter"/>
</dbReference>
<evidence type="ECO:0000259" key="1">
    <source>
        <dbReference type="Pfam" id="PF23571"/>
    </source>
</evidence>
<protein>
    <submittedName>
        <fullName evidence="3">GH3 auxin-responsive promoter</fullName>
    </submittedName>
</protein>
<dbReference type="Pfam" id="PF23572">
    <property type="entry name" value="GH3_C"/>
    <property type="match status" value="1"/>
</dbReference>
<gene>
    <name evidence="3" type="ordered locus">SGRA_1055</name>
</gene>
<dbReference type="GO" id="GO:0005737">
    <property type="term" value="C:cytoplasm"/>
    <property type="evidence" value="ECO:0007669"/>
    <property type="project" value="TreeGrafter"/>
</dbReference>
<feature type="domain" description="GH3 C-terminal" evidence="2">
    <location>
        <begin position="377"/>
        <end position="489"/>
    </location>
</feature>
<dbReference type="Pfam" id="PF23571">
    <property type="entry name" value="GH3_M"/>
    <property type="match status" value="1"/>
</dbReference>
<dbReference type="KEGG" id="sgn:SGRA_1055"/>
<dbReference type="InterPro" id="IPR055377">
    <property type="entry name" value="GH3_M"/>
</dbReference>
<dbReference type="Pfam" id="PF03321">
    <property type="entry name" value="GH3"/>
    <property type="match status" value="1"/>
</dbReference>
<evidence type="ECO:0000259" key="2">
    <source>
        <dbReference type="Pfam" id="PF23572"/>
    </source>
</evidence>
<name>H6L3E3_SAPGL</name>
<dbReference type="PANTHER" id="PTHR31901:SF9">
    <property type="entry name" value="GH3 DOMAIN-CONTAINING PROTEIN"/>
    <property type="match status" value="1"/>
</dbReference>
<keyword evidence="4" id="KW-1185">Reference proteome</keyword>
<dbReference type="eggNOG" id="COG1541">
    <property type="taxonomic scope" value="Bacteria"/>
</dbReference>
<accession>H6L3E3</accession>
<dbReference type="OrthoDB" id="5678283at2"/>
<sequence length="501" mass="56761">MSIKSFLIKQLARYISKQKNGQALKGLDYQEKIRQELVAVGQTTAYGKDHQFDKIVDYASFKQQVPLVDYEALRPYVERINGGEENVLWKGRPKYYAKTSGTTSGAKFIPLTKESIPNHFGTARNSVFNYIAQTGKADFMDGKMIFLSGSPALEKKGDILLGRLSGISNHLVPSWLKGNQLPSYETNCIEDWEEKLDRIVDETMHADMRLISGIPPWVQMYYERLLERTGKKTVLEVFPNLSIFVYGGVNFEPYREKLESLVGGRIPSVETYPASEGFIAYQDQQDAPGLLLNINSGIFFEFVPADQYFSENPPRLSLAEVELGVNYALVLNTNAGLWGYSIGDTVQFISKDPYRILVTGRIKHYISAFGEHVIGKEVEQALLEALEVEPAKVVEFSVAPQVTPPEGGKPYHEWWIAFDQLPENLELLAERLDLAMRKQNIYYEDLVRDKILQPLKIRPVPADAFRQYMKSIGKLGGQNKVPRLSDDRKIADKLRELFPSA</sequence>
<dbReference type="STRING" id="984262.SGRA_1055"/>
<dbReference type="HOGENOM" id="CLU_016249_4_0_10"/>
<evidence type="ECO:0000313" key="4">
    <source>
        <dbReference type="Proteomes" id="UP000007519"/>
    </source>
</evidence>
<dbReference type="AlphaFoldDB" id="H6L3E3"/>
<proteinExistence type="predicted"/>
<dbReference type="RefSeq" id="WP_015691439.1">
    <property type="nucleotide sequence ID" value="NC_016940.1"/>
</dbReference>
<organism evidence="3 4">
    <name type="scientific">Saprospira grandis (strain Lewin)</name>
    <dbReference type="NCBI Taxonomy" id="984262"/>
    <lineage>
        <taxon>Bacteria</taxon>
        <taxon>Pseudomonadati</taxon>
        <taxon>Bacteroidota</taxon>
        <taxon>Saprospiria</taxon>
        <taxon>Saprospirales</taxon>
        <taxon>Saprospiraceae</taxon>
        <taxon>Saprospira</taxon>
    </lineage>
</organism>
<feature type="domain" description="GH3 middle" evidence="1">
    <location>
        <begin position="294"/>
        <end position="350"/>
    </location>
</feature>
<dbReference type="Proteomes" id="UP000007519">
    <property type="component" value="Chromosome"/>
</dbReference>
<dbReference type="InterPro" id="IPR004993">
    <property type="entry name" value="GH3"/>
</dbReference>
<evidence type="ECO:0000313" key="3">
    <source>
        <dbReference type="EMBL" id="AFC23790.1"/>
    </source>
</evidence>
<reference evidence="3 4" key="1">
    <citation type="journal article" date="2012" name="Stand. Genomic Sci.">
        <title>Complete genome sequencing and analysis of Saprospira grandis str. Lewin, a predatory marine bacterium.</title>
        <authorList>
            <person name="Saw J.H."/>
            <person name="Yuryev A."/>
            <person name="Kanbe M."/>
            <person name="Hou S."/>
            <person name="Young A.G."/>
            <person name="Aizawa S."/>
            <person name="Alam M."/>
        </authorList>
    </citation>
    <scope>NUCLEOTIDE SEQUENCE [LARGE SCALE GENOMIC DNA]</scope>
    <source>
        <strain evidence="3 4">Lewin</strain>
    </source>
</reference>
<dbReference type="PANTHER" id="PTHR31901">
    <property type="entry name" value="GH3 DOMAIN-CONTAINING PROTEIN"/>
    <property type="match status" value="1"/>
</dbReference>